<evidence type="ECO:0000256" key="5">
    <source>
        <dbReference type="ARBA" id="ARBA00048348"/>
    </source>
</evidence>
<keyword evidence="9" id="KW-1185">Reference proteome</keyword>
<dbReference type="PROSITE" id="PS00705">
    <property type="entry name" value="PROK_CO2_ANHYDRASE_2"/>
    <property type="match status" value="1"/>
</dbReference>
<feature type="binding site" evidence="6">
    <location>
        <position position="112"/>
    </location>
    <ligand>
        <name>Zn(2+)</name>
        <dbReference type="ChEBI" id="CHEBI:29105"/>
    </ligand>
</feature>
<evidence type="ECO:0000256" key="4">
    <source>
        <dbReference type="ARBA" id="ARBA00023239"/>
    </source>
</evidence>
<dbReference type="HOGENOM" id="CLU_053879_4_1_9"/>
<dbReference type="Proteomes" id="UP000007177">
    <property type="component" value="Chromosome"/>
</dbReference>
<sequence length="193" mass="20849">MMSEKKENVINGVIKKLKQGNADFVKNEKNEGDISQMIRTKTVAEGQKPYAVVITCSDSRVPPEHIFSAGIGELFVIRTAGNVIGDFELGSIEYAVGHLNTAVVLVMGHSHCGAVAAAIEGHGEGYINAILEEIQPVIVGETNVGKCENLNIENSIKRILQSEMIKTMIGEGQVKVLGCKYDLGSGQVEFFEN</sequence>
<evidence type="ECO:0000256" key="7">
    <source>
        <dbReference type="RuleBase" id="RU003956"/>
    </source>
</evidence>
<dbReference type="EMBL" id="CP002987">
    <property type="protein sequence ID" value="AFA47386.1"/>
    <property type="molecule type" value="Genomic_DNA"/>
</dbReference>
<dbReference type="RefSeq" id="WP_014354989.1">
    <property type="nucleotide sequence ID" value="NC_016894.1"/>
</dbReference>
<dbReference type="PANTHER" id="PTHR11002">
    <property type="entry name" value="CARBONIC ANHYDRASE"/>
    <property type="match status" value="1"/>
</dbReference>
<evidence type="ECO:0000256" key="1">
    <source>
        <dbReference type="ARBA" id="ARBA00006217"/>
    </source>
</evidence>
<dbReference type="InterPro" id="IPR015892">
    <property type="entry name" value="Carbonic_anhydrase_CS"/>
</dbReference>
<feature type="binding site" evidence="6">
    <location>
        <position position="109"/>
    </location>
    <ligand>
        <name>Zn(2+)</name>
        <dbReference type="ChEBI" id="CHEBI:29105"/>
    </ligand>
</feature>
<dbReference type="SMART" id="SM00947">
    <property type="entry name" value="Pro_CA"/>
    <property type="match status" value="1"/>
</dbReference>
<dbReference type="InterPro" id="IPR036874">
    <property type="entry name" value="Carbonic_anhydrase_sf"/>
</dbReference>
<evidence type="ECO:0000256" key="6">
    <source>
        <dbReference type="PIRSR" id="PIRSR601765-1"/>
    </source>
</evidence>
<proteinExistence type="inferred from homology"/>
<reference evidence="8 9" key="2">
    <citation type="journal article" date="2012" name="PLoS ONE">
        <title>An ancient pathway combining carbon dioxide fixation with the generation and utilization of a sodium ion gradient for ATP synthesis.</title>
        <authorList>
            <person name="Poehlein A."/>
            <person name="Schmidt S."/>
            <person name="Kaster A.K."/>
            <person name="Goenrich M."/>
            <person name="Vollmers J."/>
            <person name="Thurmer A."/>
            <person name="Bertsch J."/>
            <person name="Schuchmann K."/>
            <person name="Voigt B."/>
            <person name="Hecker M."/>
            <person name="Daniel R."/>
            <person name="Thauer R.K."/>
            <person name="Gottschalk G."/>
            <person name="Muller V."/>
        </authorList>
    </citation>
    <scope>NUCLEOTIDE SEQUENCE [LARGE SCALE GENOMIC DNA]</scope>
    <source>
        <strain evidence="9">ATCC 29683 / DSM 1030 / JCM 2381 / KCTC 1655 / WB1</strain>
    </source>
</reference>
<dbReference type="Pfam" id="PF00484">
    <property type="entry name" value="Pro_CA"/>
    <property type="match status" value="1"/>
</dbReference>
<dbReference type="Gene3D" id="3.40.1050.10">
    <property type="entry name" value="Carbonic anhydrase"/>
    <property type="match status" value="1"/>
</dbReference>
<comment type="function">
    <text evidence="7">Reversible hydration of carbon dioxide.</text>
</comment>
<evidence type="ECO:0000256" key="3">
    <source>
        <dbReference type="ARBA" id="ARBA00022833"/>
    </source>
</evidence>
<evidence type="ECO:0000313" key="8">
    <source>
        <dbReference type="EMBL" id="AFA47386.1"/>
    </source>
</evidence>
<comment type="similarity">
    <text evidence="1 7">Belongs to the beta-class carbonic anhydrase family.</text>
</comment>
<evidence type="ECO:0000256" key="2">
    <source>
        <dbReference type="ARBA" id="ARBA00012925"/>
    </source>
</evidence>
<feature type="binding site" evidence="6">
    <location>
        <position position="58"/>
    </location>
    <ligand>
        <name>Zn(2+)</name>
        <dbReference type="ChEBI" id="CHEBI:29105"/>
    </ligand>
</feature>
<keyword evidence="6" id="KW-0479">Metal-binding</keyword>
<evidence type="ECO:0000313" key="9">
    <source>
        <dbReference type="Proteomes" id="UP000007177"/>
    </source>
</evidence>
<dbReference type="GO" id="GO:0015976">
    <property type="term" value="P:carbon utilization"/>
    <property type="evidence" value="ECO:0007669"/>
    <property type="project" value="InterPro"/>
</dbReference>
<dbReference type="PANTHER" id="PTHR11002:SF79">
    <property type="entry name" value="CARBONIC ANHYDRASE 2"/>
    <property type="match status" value="1"/>
</dbReference>
<dbReference type="EC" id="4.2.1.1" evidence="2 7"/>
<dbReference type="InterPro" id="IPR001765">
    <property type="entry name" value="Carbonic_anhydrase"/>
</dbReference>
<dbReference type="GO" id="GO:0004089">
    <property type="term" value="F:carbonate dehydratase activity"/>
    <property type="evidence" value="ECO:0007669"/>
    <property type="project" value="UniProtKB-UniRule"/>
</dbReference>
<dbReference type="PROSITE" id="PS00704">
    <property type="entry name" value="PROK_CO2_ANHYDRASE_1"/>
    <property type="match status" value="1"/>
</dbReference>
<dbReference type="AlphaFoldDB" id="H6LJ23"/>
<reference evidence="9" key="1">
    <citation type="submission" date="2011-07" db="EMBL/GenBank/DDBJ databases">
        <title>Complete genome sequence of Acetobacterium woodii.</title>
        <authorList>
            <person name="Poehlein A."/>
            <person name="Schmidt S."/>
            <person name="Kaster A.-K."/>
            <person name="Goenrich M."/>
            <person name="Vollmers J."/>
            <person name="Thuermer A."/>
            <person name="Gottschalk G."/>
            <person name="Thauer R.K."/>
            <person name="Daniel R."/>
            <person name="Mueller V."/>
        </authorList>
    </citation>
    <scope>NUCLEOTIDE SEQUENCE [LARGE SCALE GENOMIC DNA]</scope>
    <source>
        <strain evidence="9">ATCC 29683 / DSM 1030 / JCM 2381 / KCTC 1655 / WB1</strain>
    </source>
</reference>
<gene>
    <name evidence="8" type="primary">cynT</name>
    <name evidence="8" type="ordered locus">Awo_c05870</name>
</gene>
<dbReference type="SUPFAM" id="SSF53056">
    <property type="entry name" value="beta-carbonic anhydrase, cab"/>
    <property type="match status" value="1"/>
</dbReference>
<comment type="catalytic activity">
    <reaction evidence="5 7">
        <text>hydrogencarbonate + H(+) = CO2 + H2O</text>
        <dbReference type="Rhea" id="RHEA:10748"/>
        <dbReference type="ChEBI" id="CHEBI:15377"/>
        <dbReference type="ChEBI" id="CHEBI:15378"/>
        <dbReference type="ChEBI" id="CHEBI:16526"/>
        <dbReference type="ChEBI" id="CHEBI:17544"/>
        <dbReference type="EC" id="4.2.1.1"/>
    </reaction>
</comment>
<accession>H6LJ23</accession>
<dbReference type="STRING" id="931626.Awo_c05870"/>
<dbReference type="eggNOG" id="COG0288">
    <property type="taxonomic scope" value="Bacteria"/>
</dbReference>
<organism evidence="8 9">
    <name type="scientific">Acetobacterium woodii (strain ATCC 29683 / DSM 1030 / JCM 2381 / KCTC 1655 / WB1)</name>
    <dbReference type="NCBI Taxonomy" id="931626"/>
    <lineage>
        <taxon>Bacteria</taxon>
        <taxon>Bacillati</taxon>
        <taxon>Bacillota</taxon>
        <taxon>Clostridia</taxon>
        <taxon>Eubacteriales</taxon>
        <taxon>Eubacteriaceae</taxon>
        <taxon>Acetobacterium</taxon>
    </lineage>
</organism>
<keyword evidence="3 6" id="KW-0862">Zinc</keyword>
<dbReference type="GO" id="GO:0008270">
    <property type="term" value="F:zinc ion binding"/>
    <property type="evidence" value="ECO:0007669"/>
    <property type="project" value="UniProtKB-UniRule"/>
</dbReference>
<feature type="binding site" evidence="6">
    <location>
        <position position="56"/>
    </location>
    <ligand>
        <name>Zn(2+)</name>
        <dbReference type="ChEBI" id="CHEBI:29105"/>
    </ligand>
</feature>
<name>H6LJ23_ACEWD</name>
<comment type="cofactor">
    <cofactor evidence="6">
        <name>Zn(2+)</name>
        <dbReference type="ChEBI" id="CHEBI:29105"/>
    </cofactor>
    <text evidence="6">Binds 1 zinc ion per subunit.</text>
</comment>
<keyword evidence="4 7" id="KW-0456">Lyase</keyword>
<protein>
    <recommendedName>
        <fullName evidence="2 7">Carbonic anhydrase</fullName>
        <ecNumber evidence="2 7">4.2.1.1</ecNumber>
    </recommendedName>
    <alternativeName>
        <fullName evidence="7">Carbonate dehydratase</fullName>
    </alternativeName>
</protein>
<dbReference type="KEGG" id="awo:Awo_c05870"/>